<sequence length="144" mass="15917">MMTKARITAPASGSNRPLGLGHWEHPLLGQRVIDHAHDDRVGVLRALAPDIEQWELGPVTRVPVTAPMAWLAPVSGGAEWTTHPDAIEAERNADVEWSPETRVTANASGARAAQRRSLEELFREADKLREAIQQHTRYPGAKHQ</sequence>
<dbReference type="EMBL" id="CP095749">
    <property type="protein sequence ID" value="WEB42930.1"/>
    <property type="molecule type" value="Genomic_DNA"/>
</dbReference>
<evidence type="ECO:0000313" key="3">
    <source>
        <dbReference type="Proteomes" id="UP001218629"/>
    </source>
</evidence>
<protein>
    <submittedName>
        <fullName evidence="2">Uncharacterized protein</fullName>
    </submittedName>
</protein>
<gene>
    <name evidence="2" type="ORF">MOV08_29200</name>
</gene>
<dbReference type="Proteomes" id="UP001218629">
    <property type="component" value="Chromosome"/>
</dbReference>
<feature type="coiled-coil region" evidence="1">
    <location>
        <begin position="111"/>
        <end position="138"/>
    </location>
</feature>
<keyword evidence="1" id="KW-0175">Coiled coil</keyword>
<organism evidence="2 3">
    <name type="scientific">Streptomyces yunnanensis</name>
    <dbReference type="NCBI Taxonomy" id="156453"/>
    <lineage>
        <taxon>Bacteria</taxon>
        <taxon>Bacillati</taxon>
        <taxon>Actinomycetota</taxon>
        <taxon>Actinomycetes</taxon>
        <taxon>Kitasatosporales</taxon>
        <taxon>Streptomycetaceae</taxon>
        <taxon>Streptomyces</taxon>
    </lineage>
</organism>
<evidence type="ECO:0000256" key="1">
    <source>
        <dbReference type="SAM" id="Coils"/>
    </source>
</evidence>
<dbReference type="RefSeq" id="WP_275309483.1">
    <property type="nucleotide sequence ID" value="NZ_CP095749.1"/>
</dbReference>
<evidence type="ECO:0000313" key="2">
    <source>
        <dbReference type="EMBL" id="WEB42930.1"/>
    </source>
</evidence>
<keyword evidence="3" id="KW-1185">Reference proteome</keyword>
<proteinExistence type="predicted"/>
<reference evidence="2 3" key="1">
    <citation type="submission" date="2022-03" db="EMBL/GenBank/DDBJ databases">
        <title>Streptomyces yunnanensis P86,complete genome.</title>
        <authorList>
            <person name="Chen S."/>
            <person name="Zhang Q."/>
        </authorList>
    </citation>
    <scope>NUCLEOTIDE SEQUENCE [LARGE SCALE GENOMIC DNA]</scope>
    <source>
        <strain evidence="2 3">P86</strain>
    </source>
</reference>
<accession>A0ABY8AG80</accession>
<name>A0ABY8AG80_9ACTN</name>